<dbReference type="RefSeq" id="WP_063699137.1">
    <property type="nucleotide sequence ID" value="NZ_LUUB01000045.1"/>
</dbReference>
<organism evidence="1 2">
    <name type="scientific">Bradyrhizobium centrolobii</name>
    <dbReference type="NCBI Taxonomy" id="1505087"/>
    <lineage>
        <taxon>Bacteria</taxon>
        <taxon>Pseudomonadati</taxon>
        <taxon>Pseudomonadota</taxon>
        <taxon>Alphaproteobacteria</taxon>
        <taxon>Hyphomicrobiales</taxon>
        <taxon>Nitrobacteraceae</taxon>
        <taxon>Bradyrhizobium</taxon>
    </lineage>
</organism>
<proteinExistence type="predicted"/>
<protein>
    <recommendedName>
        <fullName evidence="3">3-keto-disaccharide hydrolase domain-containing protein</fullName>
    </recommendedName>
</protein>
<dbReference type="OrthoDB" id="9791814at2"/>
<accession>A0A176YVH9</accession>
<keyword evidence="2" id="KW-1185">Reference proteome</keyword>
<dbReference type="EMBL" id="LUUB01000045">
    <property type="protein sequence ID" value="OAF11719.1"/>
    <property type="molecule type" value="Genomic_DNA"/>
</dbReference>
<dbReference type="AlphaFoldDB" id="A0A176YVH9"/>
<reference evidence="1 2" key="1">
    <citation type="submission" date="2016-03" db="EMBL/GenBank/DDBJ databases">
        <title>Draft Genome Sequence of the Strain BR 10245 (Bradyrhizobium sp.) isolated from nodules of Centrolobium paraense.</title>
        <authorList>
            <person name="Simoes-Araujo J.L.Sr."/>
            <person name="Barauna A.C."/>
            <person name="Silva K."/>
            <person name="Zilli J.E."/>
        </authorList>
    </citation>
    <scope>NUCLEOTIDE SEQUENCE [LARGE SCALE GENOMIC DNA]</scope>
    <source>
        <strain evidence="1 2">BR 10245</strain>
    </source>
</reference>
<name>A0A176YVH9_9BRAD</name>
<dbReference type="PROSITE" id="PS51257">
    <property type="entry name" value="PROKAR_LIPOPROTEIN"/>
    <property type="match status" value="1"/>
</dbReference>
<sequence>MSVRQKIGVVILLAIGCAALALPSLNAEPIKIDLSNETVGGEPKSLVPVVGFWRIEEDAGKKVLTVDGRQWKEGQSSAGIADKARALYGERYAEFLDRVQAYAYYPYVVAPKVENFTNGEISVRFEGLSGRIDQGAGILFNLKPNGDYLTVRANCLENNIVLWKFENGKRSSVKWVRNTPTATRQWHDLKIRVNGTKVEGYLDGKLYLEHTLTQPVSGRIGLWSKADSHMYFADYTVAAGN</sequence>
<dbReference type="InterPro" id="IPR013320">
    <property type="entry name" value="ConA-like_dom_sf"/>
</dbReference>
<evidence type="ECO:0000313" key="2">
    <source>
        <dbReference type="Proteomes" id="UP000076959"/>
    </source>
</evidence>
<dbReference type="Gene3D" id="2.60.120.560">
    <property type="entry name" value="Exo-inulinase, domain 1"/>
    <property type="match status" value="1"/>
</dbReference>
<dbReference type="STRING" id="1505087.AYJ54_07580"/>
<gene>
    <name evidence="1" type="ORF">AYJ54_07580</name>
</gene>
<evidence type="ECO:0000313" key="1">
    <source>
        <dbReference type="EMBL" id="OAF11719.1"/>
    </source>
</evidence>
<comment type="caution">
    <text evidence="1">The sequence shown here is derived from an EMBL/GenBank/DDBJ whole genome shotgun (WGS) entry which is preliminary data.</text>
</comment>
<dbReference type="Proteomes" id="UP000076959">
    <property type="component" value="Unassembled WGS sequence"/>
</dbReference>
<evidence type="ECO:0008006" key="3">
    <source>
        <dbReference type="Google" id="ProtNLM"/>
    </source>
</evidence>
<dbReference type="SUPFAM" id="SSF49899">
    <property type="entry name" value="Concanavalin A-like lectins/glucanases"/>
    <property type="match status" value="1"/>
</dbReference>